<dbReference type="EMBL" id="BSDD01000002">
    <property type="protein sequence ID" value="GLH70017.1"/>
    <property type="molecule type" value="Genomic_DNA"/>
</dbReference>
<evidence type="ECO:0000313" key="3">
    <source>
        <dbReference type="Proteomes" id="UP001165089"/>
    </source>
</evidence>
<reference evidence="2 3" key="1">
    <citation type="journal article" date="2023" name="Antonie Van Leeuwenhoek">
        <title>Mesoterricola silvestris gen. nov., sp. nov., Mesoterricola sediminis sp. nov., Geothrix oryzae sp. nov., Geothrix edaphica sp. nov., Geothrix rubra sp. nov., and Geothrix limicola sp. nov., six novel members of Acidobacteriota isolated from soils.</title>
        <authorList>
            <person name="Itoh H."/>
            <person name="Sugisawa Y."/>
            <person name="Mise K."/>
            <person name="Xu Z."/>
            <person name="Kuniyasu M."/>
            <person name="Ushijima N."/>
            <person name="Kawano K."/>
            <person name="Kobayashi E."/>
            <person name="Shiratori Y."/>
            <person name="Masuda Y."/>
            <person name="Senoo K."/>
        </authorList>
    </citation>
    <scope>NUCLEOTIDE SEQUENCE [LARGE SCALE GENOMIC DNA]</scope>
    <source>
        <strain evidence="2 3">Red803</strain>
    </source>
</reference>
<keyword evidence="1" id="KW-0732">Signal</keyword>
<gene>
    <name evidence="2" type="ORF">GETHPA_15500</name>
</gene>
<keyword evidence="3" id="KW-1185">Reference proteome</keyword>
<accession>A0ABQ5Q5N3</accession>
<name>A0ABQ5Q5N3_9BACT</name>
<feature type="chain" id="PRO_5045277237" evidence="1">
    <location>
        <begin position="22"/>
        <end position="167"/>
    </location>
</feature>
<evidence type="ECO:0000256" key="1">
    <source>
        <dbReference type="SAM" id="SignalP"/>
    </source>
</evidence>
<protein>
    <submittedName>
        <fullName evidence="2">Uncharacterized protein</fullName>
    </submittedName>
</protein>
<organism evidence="2 3">
    <name type="scientific">Geothrix rubra</name>
    <dbReference type="NCBI Taxonomy" id="2927977"/>
    <lineage>
        <taxon>Bacteria</taxon>
        <taxon>Pseudomonadati</taxon>
        <taxon>Acidobacteriota</taxon>
        <taxon>Holophagae</taxon>
        <taxon>Holophagales</taxon>
        <taxon>Holophagaceae</taxon>
        <taxon>Geothrix</taxon>
    </lineage>
</organism>
<proteinExistence type="predicted"/>
<dbReference type="Gene3D" id="3.40.50.2300">
    <property type="match status" value="1"/>
</dbReference>
<dbReference type="Proteomes" id="UP001165089">
    <property type="component" value="Unassembled WGS sequence"/>
</dbReference>
<evidence type="ECO:0000313" key="2">
    <source>
        <dbReference type="EMBL" id="GLH70017.1"/>
    </source>
</evidence>
<dbReference type="RefSeq" id="WP_285724303.1">
    <property type="nucleotide sequence ID" value="NZ_BSDD01000002.1"/>
</dbReference>
<feature type="signal peptide" evidence="1">
    <location>
        <begin position="1"/>
        <end position="21"/>
    </location>
</feature>
<sequence length="167" mass="16333">MSKSRPALLALVMLSASLLSAGDYEALLGAMRKAWPGRSSVAVVCDANASRAALNALTAAASGMRVLVVDVKGPQDMGKAIGTLSGHKPDAVVLLEGDHVAGDGSSAASFLIQRMAAQKVPTAATTEAGAKQGAALAIGSGTGGKLLCNAKVAAVAGVPVPAGATSL</sequence>
<comment type="caution">
    <text evidence="2">The sequence shown here is derived from an EMBL/GenBank/DDBJ whole genome shotgun (WGS) entry which is preliminary data.</text>
</comment>